<dbReference type="AlphaFoldDB" id="A0A2P2JEB4"/>
<accession>A0A2P2JEB4</accession>
<dbReference type="EMBL" id="GGEC01011329">
    <property type="protein sequence ID" value="MBW91812.1"/>
    <property type="molecule type" value="Transcribed_RNA"/>
</dbReference>
<reference evidence="1" key="1">
    <citation type="submission" date="2018-02" db="EMBL/GenBank/DDBJ databases">
        <title>Rhizophora mucronata_Transcriptome.</title>
        <authorList>
            <person name="Meera S.P."/>
            <person name="Sreeshan A."/>
            <person name="Augustine A."/>
        </authorList>
    </citation>
    <scope>NUCLEOTIDE SEQUENCE</scope>
    <source>
        <tissue evidence="1">Leaf</tissue>
    </source>
</reference>
<proteinExistence type="predicted"/>
<sequence length="34" mass="4057">MKLPCLLLLHLLLLILKLLLLLNFLHLFKDDFLL</sequence>
<evidence type="ECO:0000313" key="1">
    <source>
        <dbReference type="EMBL" id="MBW91812.1"/>
    </source>
</evidence>
<organism evidence="1">
    <name type="scientific">Rhizophora mucronata</name>
    <name type="common">Asiatic mangrove</name>
    <dbReference type="NCBI Taxonomy" id="61149"/>
    <lineage>
        <taxon>Eukaryota</taxon>
        <taxon>Viridiplantae</taxon>
        <taxon>Streptophyta</taxon>
        <taxon>Embryophyta</taxon>
        <taxon>Tracheophyta</taxon>
        <taxon>Spermatophyta</taxon>
        <taxon>Magnoliopsida</taxon>
        <taxon>eudicotyledons</taxon>
        <taxon>Gunneridae</taxon>
        <taxon>Pentapetalae</taxon>
        <taxon>rosids</taxon>
        <taxon>fabids</taxon>
        <taxon>Malpighiales</taxon>
        <taxon>Rhizophoraceae</taxon>
        <taxon>Rhizophora</taxon>
    </lineage>
</organism>
<protein>
    <submittedName>
        <fullName evidence="1">Uncharacterized protein</fullName>
    </submittedName>
</protein>
<name>A0A2P2JEB4_RHIMU</name>